<dbReference type="Pfam" id="PF02169">
    <property type="entry name" value="LPP20"/>
    <property type="match status" value="1"/>
</dbReference>
<accession>A0A1M4YUU7</accession>
<protein>
    <submittedName>
        <fullName evidence="3">LPP20 lipoprotein</fullName>
    </submittedName>
</protein>
<evidence type="ECO:0000313" key="4">
    <source>
        <dbReference type="Proteomes" id="UP000184517"/>
    </source>
</evidence>
<name>A0A1M4YUU7_9GAMM</name>
<dbReference type="Gene3D" id="3.10.28.20">
    <property type="entry name" value="Acetamidase/Formamidase-like domains"/>
    <property type="match status" value="1"/>
</dbReference>
<keyword evidence="4" id="KW-1185">Reference proteome</keyword>
<reference evidence="4" key="1">
    <citation type="submission" date="2016-11" db="EMBL/GenBank/DDBJ databases">
        <authorList>
            <person name="Varghese N."/>
            <person name="Submissions S."/>
        </authorList>
    </citation>
    <scope>NUCLEOTIDE SEQUENCE [LARGE SCALE GENOMIC DNA]</scope>
    <source>
        <strain evidence="4">DSM 16579</strain>
    </source>
</reference>
<dbReference type="PROSITE" id="PS51257">
    <property type="entry name" value="PROKAR_LIPOPROTEIN"/>
    <property type="match status" value="1"/>
</dbReference>
<feature type="region of interest" description="Disordered" evidence="1">
    <location>
        <begin position="29"/>
        <end position="48"/>
    </location>
</feature>
<proteinExistence type="predicted"/>
<evidence type="ECO:0000256" key="1">
    <source>
        <dbReference type="SAM" id="MobiDB-lite"/>
    </source>
</evidence>
<feature type="domain" description="Lipoprotein LPP20-like" evidence="2">
    <location>
        <begin position="40"/>
        <end position="142"/>
    </location>
</feature>
<dbReference type="Proteomes" id="UP000184517">
    <property type="component" value="Unassembled WGS sequence"/>
</dbReference>
<dbReference type="OrthoDB" id="6097628at2"/>
<dbReference type="EMBL" id="FQVF01000005">
    <property type="protein sequence ID" value="SHF09579.1"/>
    <property type="molecule type" value="Genomic_DNA"/>
</dbReference>
<dbReference type="InterPro" id="IPR024952">
    <property type="entry name" value="LPP20-like_dom"/>
</dbReference>
<sequence>MKLSVLPIPFSLMMVTGLLLSLTGCLGSNTQSGQTTESMPNWVSSPPQDSTHLYGVGSAARIENIALAFTQAEQNGNVQIAQQLRTQVSQINTQDTQVRSGQGGEQVSKTQTAYTQVTTSPIELEQAINEQRFAGKNYVYALQSIDRSRIVAKLKIAINDTDDIIRKLAASLTKTEDKYPAPQDWQTYMQLIPYFAQRKSYEDELSLYSTARTVAGKANADIQDVEQRLNLALSSYGFDVSSTKQADSLASALSHFGLTPKAGSLFKLNSRTAQHHEIQDGRFYVFEDGTLELIDPTGSRLASWTVSARGIAKSLNKAQEQATNNWSNQAIEAMFTWLTRLD</sequence>
<organism evidence="3 4">
    <name type="scientific">Marinomonas polaris DSM 16579</name>
    <dbReference type="NCBI Taxonomy" id="1122206"/>
    <lineage>
        <taxon>Bacteria</taxon>
        <taxon>Pseudomonadati</taxon>
        <taxon>Pseudomonadota</taxon>
        <taxon>Gammaproteobacteria</taxon>
        <taxon>Oceanospirillales</taxon>
        <taxon>Oceanospirillaceae</taxon>
        <taxon>Marinomonas</taxon>
    </lineage>
</organism>
<gene>
    <name evidence="3" type="ORF">SAMN02745753_01325</name>
</gene>
<dbReference type="AlphaFoldDB" id="A0A1M4YUU7"/>
<keyword evidence="3" id="KW-0449">Lipoprotein</keyword>
<dbReference type="STRING" id="1122206.SAMN02745753_01325"/>
<dbReference type="RefSeq" id="WP_072838928.1">
    <property type="nucleotide sequence ID" value="NZ_FQVF01000005.1"/>
</dbReference>
<evidence type="ECO:0000313" key="3">
    <source>
        <dbReference type="EMBL" id="SHF09579.1"/>
    </source>
</evidence>
<evidence type="ECO:0000259" key="2">
    <source>
        <dbReference type="Pfam" id="PF02169"/>
    </source>
</evidence>